<evidence type="ECO:0000313" key="6">
    <source>
        <dbReference type="EMBL" id="RRQ82557.1"/>
    </source>
</evidence>
<accession>A0A3R8RGS6</accession>
<gene>
    <name evidence="6" type="ORF">CQW44_29710</name>
</gene>
<evidence type="ECO:0000259" key="5">
    <source>
        <dbReference type="Pfam" id="PF03446"/>
    </source>
</evidence>
<sequence>MPTWSASSPRSAITNSGSRGPAARRSRRGERGRRPRATVAFIGLGHMGGPMAANLVEAGHLVRGHDLVPEALAAAARAGVEPAGCAADAVAMMAEEAVGRAFETSLAEGVRFERRLFHAVFATADQTEGMAAFVDKRPPEFRHR</sequence>
<keyword evidence="7" id="KW-1185">Reference proteome</keyword>
<evidence type="ECO:0000256" key="3">
    <source>
        <dbReference type="ARBA" id="ARBA00049556"/>
    </source>
</evidence>
<dbReference type="InterPro" id="IPR014748">
    <property type="entry name" value="Enoyl-CoA_hydra_C"/>
</dbReference>
<name>A0A3R8RGS6_9ACTN</name>
<dbReference type="GO" id="GO:0050661">
    <property type="term" value="F:NADP binding"/>
    <property type="evidence" value="ECO:0007669"/>
    <property type="project" value="InterPro"/>
</dbReference>
<dbReference type="Gene3D" id="3.40.50.720">
    <property type="entry name" value="NAD(P)-binding Rossmann-like Domain"/>
    <property type="match status" value="1"/>
</dbReference>
<dbReference type="PROSITE" id="PS00895">
    <property type="entry name" value="3_HYDROXYISOBUT_DH"/>
    <property type="match status" value="1"/>
</dbReference>
<comment type="similarity">
    <text evidence="1">Belongs to the enoyl-CoA hydratase/isomerase family.</text>
</comment>
<dbReference type="GO" id="GO:0016836">
    <property type="term" value="F:hydro-lyase activity"/>
    <property type="evidence" value="ECO:0007669"/>
    <property type="project" value="UniProtKB-ARBA"/>
</dbReference>
<reference evidence="6 7" key="1">
    <citation type="submission" date="2017-10" db="EMBL/GenBank/DDBJ databases">
        <title>Draft genome of actinobacteria isolated from guarana (Paullinia cupana (Mart.) Ducke.</title>
        <authorList>
            <person name="Siqueira K.A."/>
            <person name="Liotti R.G."/>
            <person name="Mendes T.A."/>
            <person name="Soares M.A."/>
        </authorList>
    </citation>
    <scope>NUCLEOTIDE SEQUENCE [LARGE SCALE GENOMIC DNA]</scope>
    <source>
        <strain evidence="6 7">199</strain>
    </source>
</reference>
<feature type="region of interest" description="Disordered" evidence="4">
    <location>
        <begin position="1"/>
        <end position="34"/>
    </location>
</feature>
<dbReference type="Gene3D" id="1.10.12.10">
    <property type="entry name" value="Lyase 2-enoyl-coa Hydratase, Chain A, domain 2"/>
    <property type="match status" value="1"/>
</dbReference>
<dbReference type="FunFam" id="1.10.12.10:FF:000001">
    <property type="entry name" value="Probable enoyl-CoA hydratase, mitochondrial"/>
    <property type="match status" value="1"/>
</dbReference>
<feature type="compositionally biased region" description="Basic residues" evidence="4">
    <location>
        <begin position="22"/>
        <end position="34"/>
    </location>
</feature>
<feature type="domain" description="6-phosphogluconate dehydrogenase NADP-binding" evidence="5">
    <location>
        <begin position="38"/>
        <end position="96"/>
    </location>
</feature>
<evidence type="ECO:0000256" key="4">
    <source>
        <dbReference type="SAM" id="MobiDB-lite"/>
    </source>
</evidence>
<comment type="caution">
    <text evidence="6">The sequence shown here is derived from an EMBL/GenBank/DDBJ whole genome shotgun (WGS) entry which is preliminary data.</text>
</comment>
<feature type="compositionally biased region" description="Polar residues" evidence="4">
    <location>
        <begin position="1"/>
        <end position="15"/>
    </location>
</feature>
<comment type="catalytic activity">
    <reaction evidence="3">
        <text>a (3S)-3-hydroxyacyl-CoA + NAD(+) = a 3-oxoacyl-CoA + NADH + H(+)</text>
        <dbReference type="Rhea" id="RHEA:22432"/>
        <dbReference type="ChEBI" id="CHEBI:15378"/>
        <dbReference type="ChEBI" id="CHEBI:57318"/>
        <dbReference type="ChEBI" id="CHEBI:57540"/>
        <dbReference type="ChEBI" id="CHEBI:57945"/>
        <dbReference type="ChEBI" id="CHEBI:90726"/>
        <dbReference type="EC" id="1.1.1.35"/>
    </reaction>
</comment>
<keyword evidence="2" id="KW-0456">Lyase</keyword>
<dbReference type="AlphaFoldDB" id="A0A3R8RGS6"/>
<dbReference type="EMBL" id="PDES01000014">
    <property type="protein sequence ID" value="RRQ82557.1"/>
    <property type="molecule type" value="Genomic_DNA"/>
</dbReference>
<dbReference type="Proteomes" id="UP000276379">
    <property type="component" value="Unassembled WGS sequence"/>
</dbReference>
<evidence type="ECO:0000256" key="2">
    <source>
        <dbReference type="ARBA" id="ARBA00023239"/>
    </source>
</evidence>
<proteinExistence type="inferred from homology"/>
<dbReference type="InterPro" id="IPR036291">
    <property type="entry name" value="NAD(P)-bd_dom_sf"/>
</dbReference>
<dbReference type="SUPFAM" id="SSF52096">
    <property type="entry name" value="ClpP/crotonase"/>
    <property type="match status" value="1"/>
</dbReference>
<evidence type="ECO:0000313" key="7">
    <source>
        <dbReference type="Proteomes" id="UP000276379"/>
    </source>
</evidence>
<dbReference type="SUPFAM" id="SSF51735">
    <property type="entry name" value="NAD(P)-binding Rossmann-fold domains"/>
    <property type="match status" value="1"/>
</dbReference>
<dbReference type="GO" id="GO:0016054">
    <property type="term" value="P:organic acid catabolic process"/>
    <property type="evidence" value="ECO:0007669"/>
    <property type="project" value="UniProtKB-ARBA"/>
</dbReference>
<dbReference type="Pfam" id="PF03446">
    <property type="entry name" value="NAD_binding_2"/>
    <property type="match status" value="1"/>
</dbReference>
<dbReference type="InterPro" id="IPR002204">
    <property type="entry name" value="3-OH-isobutyrate_DH-rel_CS"/>
</dbReference>
<dbReference type="InterPro" id="IPR006115">
    <property type="entry name" value="6PGDH_NADP-bd"/>
</dbReference>
<dbReference type="InterPro" id="IPR029045">
    <property type="entry name" value="ClpP/crotonase-like_dom_sf"/>
</dbReference>
<evidence type="ECO:0000256" key="1">
    <source>
        <dbReference type="ARBA" id="ARBA00005254"/>
    </source>
</evidence>
<dbReference type="RefSeq" id="WP_125214605.1">
    <property type="nucleotide sequence ID" value="NZ_PDES01000014.1"/>
</dbReference>
<dbReference type="GO" id="GO:0003857">
    <property type="term" value="F:(3S)-3-hydroxyacyl-CoA dehydrogenase (NAD+) activity"/>
    <property type="evidence" value="ECO:0007669"/>
    <property type="project" value="UniProtKB-EC"/>
</dbReference>
<organism evidence="6 7">
    <name type="scientific">Streptomyces griseofuscus</name>
    <dbReference type="NCBI Taxonomy" id="146922"/>
    <lineage>
        <taxon>Bacteria</taxon>
        <taxon>Bacillati</taxon>
        <taxon>Actinomycetota</taxon>
        <taxon>Actinomycetes</taxon>
        <taxon>Kitasatosporales</taxon>
        <taxon>Streptomycetaceae</taxon>
        <taxon>Streptomyces</taxon>
    </lineage>
</organism>
<protein>
    <recommendedName>
        <fullName evidence="5">6-phosphogluconate dehydrogenase NADP-binding domain-containing protein</fullName>
    </recommendedName>
</protein>